<dbReference type="RefSeq" id="WP_354619050.1">
    <property type="nucleotide sequence ID" value="NZ_JBEWYP010000007.1"/>
</dbReference>
<protein>
    <submittedName>
        <fullName evidence="3">Glycosyltransferase</fullName>
        <ecNumber evidence="3">2.4.-.-</ecNumber>
    </submittedName>
</protein>
<dbReference type="InterPro" id="IPR028098">
    <property type="entry name" value="Glyco_trans_4-like_N"/>
</dbReference>
<dbReference type="Pfam" id="PF13439">
    <property type="entry name" value="Glyco_transf_4"/>
    <property type="match status" value="1"/>
</dbReference>
<sequence>MNAKNTKIAIFIYSMAGGGAERVVSYLLPYIKNKGIDVVLVLMNSTIAYDLPKDIPIHYLETSKAKEHGSLKLVKLPLLAYKYARLLKKLEITHSFSLLTRPNYINVMSRWFTNHSYKLIISERNYISEQYGYGDLQSKINRILVRKLYPKADQLICNAKESGKDLVENYNVDAHKIKTIYNPIDKQKIDEIPALNNFFDPNYFNLISVGRLEIVKNHKMLLEVVQDFKNVRLYILGQGPLEEELISIISEKGLQDNVFLLGFDNNPYKYLKKADLFMFGSNHEGFPNVLLEAICCGLPILSTNCKSGPSEMLELEQELDDDIMITKSGILSPVGNVELMKKGLNYFLQNPEYLNSCKKYSLKRIKDFELNKILLTYEKSIFDS</sequence>
<dbReference type="CDD" id="cd03811">
    <property type="entry name" value="GT4_GT28_WabH-like"/>
    <property type="match status" value="1"/>
</dbReference>
<accession>A0ABV2TYA5</accession>
<comment type="caution">
    <text evidence="3">The sequence shown here is derived from an EMBL/GenBank/DDBJ whole genome shotgun (WGS) entry which is preliminary data.</text>
</comment>
<dbReference type="EC" id="2.4.-.-" evidence="3"/>
<name>A0ABV2TYA5_9FLAO</name>
<keyword evidence="4" id="KW-1185">Reference proteome</keyword>
<organism evidence="3 4">
    <name type="scientific">Sediminicola luteus</name>
    <dbReference type="NCBI Taxonomy" id="319238"/>
    <lineage>
        <taxon>Bacteria</taxon>
        <taxon>Pseudomonadati</taxon>
        <taxon>Bacteroidota</taxon>
        <taxon>Flavobacteriia</taxon>
        <taxon>Flavobacteriales</taxon>
        <taxon>Flavobacteriaceae</taxon>
        <taxon>Sediminicola</taxon>
    </lineage>
</organism>
<keyword evidence="3" id="KW-0328">Glycosyltransferase</keyword>
<feature type="domain" description="Glycosyl transferase family 1" evidence="1">
    <location>
        <begin position="201"/>
        <end position="363"/>
    </location>
</feature>
<dbReference type="InterPro" id="IPR001296">
    <property type="entry name" value="Glyco_trans_1"/>
</dbReference>
<keyword evidence="3" id="KW-0808">Transferase</keyword>
<feature type="domain" description="Glycosyltransferase subfamily 4-like N-terminal" evidence="2">
    <location>
        <begin position="18"/>
        <end position="187"/>
    </location>
</feature>
<gene>
    <name evidence="3" type="ORF">ABXZ32_12695</name>
</gene>
<reference evidence="3 4" key="1">
    <citation type="submission" date="2024-07" db="EMBL/GenBank/DDBJ databases">
        <title>The genome sequence of type strain Sediminicola luteus GDMCC 1.2596T.</title>
        <authorList>
            <person name="Liu Y."/>
        </authorList>
    </citation>
    <scope>NUCLEOTIDE SEQUENCE [LARGE SCALE GENOMIC DNA]</scope>
    <source>
        <strain evidence="3 4">GDMCC 1.2596</strain>
    </source>
</reference>
<dbReference type="Proteomes" id="UP001549773">
    <property type="component" value="Unassembled WGS sequence"/>
</dbReference>
<dbReference type="EMBL" id="JBEWYP010000007">
    <property type="protein sequence ID" value="MET7030259.1"/>
    <property type="molecule type" value="Genomic_DNA"/>
</dbReference>
<dbReference type="Gene3D" id="3.40.50.2000">
    <property type="entry name" value="Glycogen Phosphorylase B"/>
    <property type="match status" value="2"/>
</dbReference>
<evidence type="ECO:0000313" key="4">
    <source>
        <dbReference type="Proteomes" id="UP001549773"/>
    </source>
</evidence>
<evidence type="ECO:0000259" key="2">
    <source>
        <dbReference type="Pfam" id="PF13439"/>
    </source>
</evidence>
<dbReference type="SUPFAM" id="SSF53756">
    <property type="entry name" value="UDP-Glycosyltransferase/glycogen phosphorylase"/>
    <property type="match status" value="1"/>
</dbReference>
<dbReference type="Pfam" id="PF00534">
    <property type="entry name" value="Glycos_transf_1"/>
    <property type="match status" value="1"/>
</dbReference>
<proteinExistence type="predicted"/>
<dbReference type="GO" id="GO:0016757">
    <property type="term" value="F:glycosyltransferase activity"/>
    <property type="evidence" value="ECO:0007669"/>
    <property type="project" value="UniProtKB-KW"/>
</dbReference>
<evidence type="ECO:0000259" key="1">
    <source>
        <dbReference type="Pfam" id="PF00534"/>
    </source>
</evidence>
<dbReference type="PANTHER" id="PTHR12526">
    <property type="entry name" value="GLYCOSYLTRANSFERASE"/>
    <property type="match status" value="1"/>
</dbReference>
<dbReference type="PANTHER" id="PTHR12526:SF630">
    <property type="entry name" value="GLYCOSYLTRANSFERASE"/>
    <property type="match status" value="1"/>
</dbReference>
<evidence type="ECO:0000313" key="3">
    <source>
        <dbReference type="EMBL" id="MET7030259.1"/>
    </source>
</evidence>